<feature type="region of interest" description="Disordered" evidence="1">
    <location>
        <begin position="86"/>
        <end position="117"/>
    </location>
</feature>
<sequence>MRTTVDLPDDLLRMAKARSAERGESLKEMFTRLLVREVGAAPAPAEGRRVQLPLVGDPGRPSPHASLSNADVEELLLEDEAEHHIGQDDADVPYLMSTCCSPPPGGGIRITPRPVSG</sequence>
<gene>
    <name evidence="2" type="ORF">M3B43_04130</name>
</gene>
<keyword evidence="3" id="KW-1185">Reference proteome</keyword>
<organism evidence="2 3">
    <name type="scientific">Nesterenkonia massiliensis</name>
    <dbReference type="NCBI Taxonomy" id="1232429"/>
    <lineage>
        <taxon>Bacteria</taxon>
        <taxon>Bacillati</taxon>
        <taxon>Actinomycetota</taxon>
        <taxon>Actinomycetes</taxon>
        <taxon>Micrococcales</taxon>
        <taxon>Micrococcaceae</taxon>
        <taxon>Nesterenkonia</taxon>
    </lineage>
</organism>
<evidence type="ECO:0000313" key="3">
    <source>
        <dbReference type="Proteomes" id="UP001205046"/>
    </source>
</evidence>
<accession>A0ABT2HPD3</accession>
<evidence type="ECO:0008006" key="4">
    <source>
        <dbReference type="Google" id="ProtNLM"/>
    </source>
</evidence>
<evidence type="ECO:0000256" key="1">
    <source>
        <dbReference type="SAM" id="MobiDB-lite"/>
    </source>
</evidence>
<feature type="region of interest" description="Disordered" evidence="1">
    <location>
        <begin position="42"/>
        <end position="71"/>
    </location>
</feature>
<protein>
    <recommendedName>
        <fullName evidence="4">Antitoxin</fullName>
    </recommendedName>
</protein>
<evidence type="ECO:0000313" key="2">
    <source>
        <dbReference type="EMBL" id="MCT1606528.1"/>
    </source>
</evidence>
<dbReference type="EMBL" id="JALXMO010000006">
    <property type="protein sequence ID" value="MCT1606528.1"/>
    <property type="molecule type" value="Genomic_DNA"/>
</dbReference>
<name>A0ABT2HPD3_9MICC</name>
<comment type="caution">
    <text evidence="2">The sequence shown here is derived from an EMBL/GenBank/DDBJ whole genome shotgun (WGS) entry which is preliminary data.</text>
</comment>
<proteinExistence type="predicted"/>
<dbReference type="Proteomes" id="UP001205046">
    <property type="component" value="Unassembled WGS sequence"/>
</dbReference>
<reference evidence="2 3" key="1">
    <citation type="submission" date="2022-04" db="EMBL/GenBank/DDBJ databases">
        <title>Human microbiome associated bacterial genomes.</title>
        <authorList>
            <person name="Sandstrom S."/>
            <person name="Salamzade R."/>
            <person name="Kalan L.R."/>
        </authorList>
    </citation>
    <scope>NUCLEOTIDE SEQUENCE [LARGE SCALE GENOMIC DNA]</scope>
    <source>
        <strain evidence="3">p3-SID767</strain>
    </source>
</reference>
<dbReference type="RefSeq" id="WP_260072654.1">
    <property type="nucleotide sequence ID" value="NZ_JALXMO010000006.1"/>
</dbReference>